<gene>
    <name evidence="2" type="ORF">AKAME5_002402200</name>
</gene>
<reference evidence="2" key="1">
    <citation type="submission" date="2022-08" db="EMBL/GenBank/DDBJ databases">
        <title>Genome sequencing of akame (Lates japonicus).</title>
        <authorList>
            <person name="Hashiguchi Y."/>
            <person name="Takahashi H."/>
        </authorList>
    </citation>
    <scope>NUCLEOTIDE SEQUENCE</scope>
    <source>
        <strain evidence="2">Kochi</strain>
    </source>
</reference>
<dbReference type="AlphaFoldDB" id="A0AAD3NIV9"/>
<dbReference type="Proteomes" id="UP001279410">
    <property type="component" value="Unassembled WGS sequence"/>
</dbReference>
<evidence type="ECO:0000259" key="1">
    <source>
        <dbReference type="PROSITE" id="PS50024"/>
    </source>
</evidence>
<protein>
    <submittedName>
        <fullName evidence="2">Cell wall protein DAN4-like protein</fullName>
    </submittedName>
</protein>
<dbReference type="EMBL" id="BRZM01001166">
    <property type="protein sequence ID" value="GLD72697.1"/>
    <property type="molecule type" value="Genomic_DNA"/>
</dbReference>
<proteinExistence type="predicted"/>
<dbReference type="PROSITE" id="PS50024">
    <property type="entry name" value="SEA"/>
    <property type="match status" value="1"/>
</dbReference>
<sequence>MDYRQIISIFLILIELPDETFTEDLKNQSSSQFKALEQRVVGACNKTYRTRFPRRFNRCFVKGFRAVTRATGTQADMGVAFHPTTNTTDLPQNSEVAQTLVDAASNSSNGFNVTFNTNTIQVTSSPLTTTTTAPTSTSSTTATSTTAAPTTLALTTRRVVFRSVLDTFTSDLANPSSAAFKNRASMIKGQLEPLYRTEFPSSFRSLNVVAFSNGSVNTTMD</sequence>
<dbReference type="SUPFAM" id="SSF82671">
    <property type="entry name" value="SEA domain"/>
    <property type="match status" value="2"/>
</dbReference>
<comment type="caution">
    <text evidence="2">The sequence shown here is derived from an EMBL/GenBank/DDBJ whole genome shotgun (WGS) entry which is preliminary data.</text>
</comment>
<dbReference type="Pfam" id="PF01390">
    <property type="entry name" value="SEA"/>
    <property type="match status" value="2"/>
</dbReference>
<keyword evidence="3" id="KW-1185">Reference proteome</keyword>
<organism evidence="2 3">
    <name type="scientific">Lates japonicus</name>
    <name type="common">Japanese lates</name>
    <dbReference type="NCBI Taxonomy" id="270547"/>
    <lineage>
        <taxon>Eukaryota</taxon>
        <taxon>Metazoa</taxon>
        <taxon>Chordata</taxon>
        <taxon>Craniata</taxon>
        <taxon>Vertebrata</taxon>
        <taxon>Euteleostomi</taxon>
        <taxon>Actinopterygii</taxon>
        <taxon>Neopterygii</taxon>
        <taxon>Teleostei</taxon>
        <taxon>Neoteleostei</taxon>
        <taxon>Acanthomorphata</taxon>
        <taxon>Carangaria</taxon>
        <taxon>Carangaria incertae sedis</taxon>
        <taxon>Centropomidae</taxon>
        <taxon>Lates</taxon>
    </lineage>
</organism>
<feature type="domain" description="SEA" evidence="1">
    <location>
        <begin position="153"/>
        <end position="221"/>
    </location>
</feature>
<dbReference type="InterPro" id="IPR000082">
    <property type="entry name" value="SEA_dom"/>
</dbReference>
<evidence type="ECO:0000313" key="2">
    <source>
        <dbReference type="EMBL" id="GLD72697.1"/>
    </source>
</evidence>
<accession>A0AAD3NIV9</accession>
<name>A0AAD3NIV9_LATJO</name>
<feature type="non-terminal residue" evidence="2">
    <location>
        <position position="1"/>
    </location>
</feature>
<evidence type="ECO:0000313" key="3">
    <source>
        <dbReference type="Proteomes" id="UP001279410"/>
    </source>
</evidence>
<dbReference type="InterPro" id="IPR036364">
    <property type="entry name" value="SEA_dom_sf"/>
</dbReference>
<dbReference type="Gene3D" id="3.30.70.960">
    <property type="entry name" value="SEA domain"/>
    <property type="match status" value="2"/>
</dbReference>